<keyword evidence="2" id="KW-1185">Reference proteome</keyword>
<gene>
    <name evidence="1" type="ORF">Rmf_06000</name>
</gene>
<evidence type="ECO:0000313" key="2">
    <source>
        <dbReference type="Proteomes" id="UP000831327"/>
    </source>
</evidence>
<evidence type="ECO:0008006" key="3">
    <source>
        <dbReference type="Google" id="ProtNLM"/>
    </source>
</evidence>
<evidence type="ECO:0000313" key="1">
    <source>
        <dbReference type="EMBL" id="BDG70671.1"/>
    </source>
</evidence>
<dbReference type="SUPFAM" id="SSF52540">
    <property type="entry name" value="P-loop containing nucleoside triphosphate hydrolases"/>
    <property type="match status" value="1"/>
</dbReference>
<dbReference type="RefSeq" id="WP_244457988.1">
    <property type="nucleotide sequence ID" value="NZ_AP025637.1"/>
</dbReference>
<organism evidence="1 2">
    <name type="scientific">Roseomonas fluvialis</name>
    <dbReference type="NCBI Taxonomy" id="1750527"/>
    <lineage>
        <taxon>Bacteria</taxon>
        <taxon>Pseudomonadati</taxon>
        <taxon>Pseudomonadota</taxon>
        <taxon>Alphaproteobacteria</taxon>
        <taxon>Acetobacterales</taxon>
        <taxon>Roseomonadaceae</taxon>
        <taxon>Roseomonas</taxon>
    </lineage>
</organism>
<sequence length="266" mass="29451">MDRQIIVTIATQRSGTKFLCGCLNAGTLVRSVAECFQPGEPRRLFPTFLAGWFARHPEFDFRSAHMHALLGAFLDEMLARSDRPILHFDVMYNNLGGFSGAWAWPPPGGGSLIAAVLRARNLPIIHLVRDSPAECHASTLIAEHRGWHRRTALAEPDAALRLVAEPRRAAREIRAILDARDFVRRTFRRHPRLLELRYPDFIDGQRLAPAAQAGIAALLGLPADTPVAGAADLRPTAPDKAQVIENWDELVAIEATIRAERAARRG</sequence>
<name>A0ABN6NXE6_9PROT</name>
<accession>A0ABN6NXE6</accession>
<reference evidence="1 2" key="1">
    <citation type="journal article" date="2016" name="Microbes Environ.">
        <title>Phylogenetically diverse aerobic anoxygenic phototrophic bacteria isolated from epilithic biofilms in Tama river, Japan.</title>
        <authorList>
            <person name="Hirose S."/>
            <person name="Matsuura K."/>
            <person name="Haruta S."/>
        </authorList>
    </citation>
    <scope>NUCLEOTIDE SEQUENCE [LARGE SCALE GENOMIC DNA]</scope>
    <source>
        <strain evidence="1 2">S08</strain>
    </source>
</reference>
<dbReference type="EMBL" id="AP025637">
    <property type="protein sequence ID" value="BDG70671.1"/>
    <property type="molecule type" value="Genomic_DNA"/>
</dbReference>
<dbReference type="Proteomes" id="UP000831327">
    <property type="component" value="Chromosome"/>
</dbReference>
<protein>
    <recommendedName>
        <fullName evidence="3">Sulfotransferase family protein</fullName>
    </recommendedName>
</protein>
<dbReference type="InterPro" id="IPR027417">
    <property type="entry name" value="P-loop_NTPase"/>
</dbReference>
<proteinExistence type="predicted"/>
<dbReference type="Gene3D" id="3.40.50.300">
    <property type="entry name" value="P-loop containing nucleotide triphosphate hydrolases"/>
    <property type="match status" value="1"/>
</dbReference>